<keyword evidence="2" id="KW-0812">Transmembrane</keyword>
<evidence type="ECO:0000259" key="3">
    <source>
        <dbReference type="Pfam" id="PF06580"/>
    </source>
</evidence>
<feature type="transmembrane region" description="Helical" evidence="2">
    <location>
        <begin position="24"/>
        <end position="45"/>
    </location>
</feature>
<evidence type="ECO:0000313" key="4">
    <source>
        <dbReference type="EMBL" id="TMQ72811.1"/>
    </source>
</evidence>
<dbReference type="PANTHER" id="PTHR34220:SF7">
    <property type="entry name" value="SENSOR HISTIDINE KINASE YPDA"/>
    <property type="match status" value="1"/>
</dbReference>
<gene>
    <name evidence="4" type="ORF">E6K81_06270</name>
</gene>
<dbReference type="PANTHER" id="PTHR34220">
    <property type="entry name" value="SENSOR HISTIDINE KINASE YPDA"/>
    <property type="match status" value="1"/>
</dbReference>
<feature type="transmembrane region" description="Helical" evidence="2">
    <location>
        <begin position="123"/>
        <end position="148"/>
    </location>
</feature>
<comment type="caution">
    <text evidence="4">The sequence shown here is derived from an EMBL/GenBank/DDBJ whole genome shotgun (WGS) entry which is preliminary data.</text>
</comment>
<accession>A0A538UA81</accession>
<keyword evidence="2" id="KW-0472">Membrane</keyword>
<organism evidence="4 5">
    <name type="scientific">Eiseniibacteriota bacterium</name>
    <dbReference type="NCBI Taxonomy" id="2212470"/>
    <lineage>
        <taxon>Bacteria</taxon>
        <taxon>Candidatus Eiseniibacteriota</taxon>
    </lineage>
</organism>
<dbReference type="InterPro" id="IPR050640">
    <property type="entry name" value="Bact_2-comp_sensor_kinase"/>
</dbReference>
<reference evidence="4 5" key="1">
    <citation type="journal article" date="2019" name="Nat. Microbiol.">
        <title>Mediterranean grassland soil C-N compound turnover is dependent on rainfall and depth, and is mediated by genomically divergent microorganisms.</title>
        <authorList>
            <person name="Diamond S."/>
            <person name="Andeer P.F."/>
            <person name="Li Z."/>
            <person name="Crits-Christoph A."/>
            <person name="Burstein D."/>
            <person name="Anantharaman K."/>
            <person name="Lane K.R."/>
            <person name="Thomas B.C."/>
            <person name="Pan C."/>
            <person name="Northen T.R."/>
            <person name="Banfield J.F."/>
        </authorList>
    </citation>
    <scope>NUCLEOTIDE SEQUENCE [LARGE SCALE GENOMIC DNA]</scope>
    <source>
        <strain evidence="4">WS_11</strain>
    </source>
</reference>
<dbReference type="SUPFAM" id="SSF55874">
    <property type="entry name" value="ATPase domain of HSP90 chaperone/DNA topoisomerase II/histidine kinase"/>
    <property type="match status" value="1"/>
</dbReference>
<dbReference type="GO" id="GO:0000155">
    <property type="term" value="F:phosphorelay sensor kinase activity"/>
    <property type="evidence" value="ECO:0007669"/>
    <property type="project" value="InterPro"/>
</dbReference>
<feature type="domain" description="Signal transduction histidine kinase internal region" evidence="3">
    <location>
        <begin position="296"/>
        <end position="373"/>
    </location>
</feature>
<feature type="transmembrane region" description="Helical" evidence="2">
    <location>
        <begin position="160"/>
        <end position="178"/>
    </location>
</feature>
<feature type="transmembrane region" description="Helical" evidence="2">
    <location>
        <begin position="57"/>
        <end position="76"/>
    </location>
</feature>
<sequence>NLLPAALILYSVVSRKSFNAPYVWFQSIALPLGVLSLVGSYARPARDRRLPSVSERVLALIVAGVLILATGLGAISEDPRMIALYSLPLVRVAITAVFVAWLVSPVLIAYLIANDPAFDPRRLVVRSLPYALLSGVLAALYLGCALVGERLFAAVTGEQAMVFNVVAALVVAFAFAPLRERLQRWIDRLYGRDPHALRLALDQVGRELLGALDRDELMRSVERGLERGLRRPVAIHWPERGMPQLADGEELPEHARSAVETLLLQAGIRLENLALQQDRAAHERREVELREAAIRAELRALQAQVQPHFLFNALNALAYLIETDAQAAQRFTERLADMLRYTVEAGTRPAALLSDEVAFVEDYLGVARERYENPMTFEYRGNQELLSVAVPPLLLQPLVENSLKHGCAPGGKPLELVLEAHTDGGWLDLTFTDDGTCDGNGAAGLGVGLENLEQRLRRFGGHDATVVAGRRPHGGFEVRMRWRLRERMVA</sequence>
<evidence type="ECO:0000313" key="5">
    <source>
        <dbReference type="Proteomes" id="UP000319771"/>
    </source>
</evidence>
<dbReference type="AlphaFoldDB" id="A0A538UA81"/>
<dbReference type="InterPro" id="IPR010559">
    <property type="entry name" value="Sig_transdc_His_kin_internal"/>
</dbReference>
<dbReference type="GO" id="GO:0016020">
    <property type="term" value="C:membrane"/>
    <property type="evidence" value="ECO:0007669"/>
    <property type="project" value="InterPro"/>
</dbReference>
<dbReference type="Pfam" id="PF06580">
    <property type="entry name" value="His_kinase"/>
    <property type="match status" value="1"/>
</dbReference>
<dbReference type="Proteomes" id="UP000319771">
    <property type="component" value="Unassembled WGS sequence"/>
</dbReference>
<dbReference type="InterPro" id="IPR036890">
    <property type="entry name" value="HATPase_C_sf"/>
</dbReference>
<feature type="transmembrane region" description="Helical" evidence="2">
    <location>
        <begin position="88"/>
        <end position="111"/>
    </location>
</feature>
<dbReference type="EMBL" id="VBPB01000091">
    <property type="protein sequence ID" value="TMQ72811.1"/>
    <property type="molecule type" value="Genomic_DNA"/>
</dbReference>
<evidence type="ECO:0000256" key="1">
    <source>
        <dbReference type="SAM" id="Coils"/>
    </source>
</evidence>
<name>A0A538UA81_UNCEI</name>
<keyword evidence="1" id="KW-0175">Coiled coil</keyword>
<feature type="coiled-coil region" evidence="1">
    <location>
        <begin position="270"/>
        <end position="304"/>
    </location>
</feature>
<evidence type="ECO:0000256" key="2">
    <source>
        <dbReference type="SAM" id="Phobius"/>
    </source>
</evidence>
<feature type="non-terminal residue" evidence="4">
    <location>
        <position position="1"/>
    </location>
</feature>
<protein>
    <recommendedName>
        <fullName evidence="3">Signal transduction histidine kinase internal region domain-containing protein</fullName>
    </recommendedName>
</protein>
<keyword evidence="2" id="KW-1133">Transmembrane helix</keyword>
<proteinExistence type="predicted"/>
<dbReference type="Gene3D" id="3.30.565.10">
    <property type="entry name" value="Histidine kinase-like ATPase, C-terminal domain"/>
    <property type="match status" value="1"/>
</dbReference>